<evidence type="ECO:0000313" key="1">
    <source>
        <dbReference type="EMBL" id="KAB2384487.1"/>
    </source>
</evidence>
<evidence type="ECO:0000313" key="2">
    <source>
        <dbReference type="Proteomes" id="UP000483004"/>
    </source>
</evidence>
<dbReference type="OrthoDB" id="1551126at2"/>
<protein>
    <submittedName>
        <fullName evidence="1">Uncharacterized protein</fullName>
    </submittedName>
</protein>
<sequence>MVVTFDTTGLQRVDETTWMHPGTGDRIIQQVTNSPLGEPVWLEDVPAMRRNLATGYAQMGCLIEAEPVLLGGVRGVCQLVKVPIPNAPAGLVFLANIFLAKADRYVMFGCSAAEQGITGMRETTIMATLGVGLDGWVLPHPYAPDVRSALPFHRGDDPAWDAQYPDHPLTRVRAWVRWVTATATVDPGFAALPEFVPSRPGPGAGHHHG</sequence>
<proteinExistence type="predicted"/>
<dbReference type="AlphaFoldDB" id="A0A6L3VYK0"/>
<keyword evidence="2" id="KW-1185">Reference proteome</keyword>
<accession>A0A6L3VYK0</accession>
<reference evidence="1 2" key="1">
    <citation type="submission" date="2019-09" db="EMBL/GenBank/DDBJ databases">
        <title>Actinomadura physcomitrii sp. nov., a novel actinomycete isolated from moss [Physcomitrium sphaericum (Ludw) Fuernr].</title>
        <authorList>
            <person name="Liu C."/>
            <person name="Zhuang X."/>
        </authorList>
    </citation>
    <scope>NUCLEOTIDE SEQUENCE [LARGE SCALE GENOMIC DNA]</scope>
    <source>
        <strain evidence="1 2">CYP1-1B</strain>
    </source>
</reference>
<name>A0A6L3VYK0_9ACTN</name>
<dbReference type="EMBL" id="WBMR01000022">
    <property type="protein sequence ID" value="KAB2384487.1"/>
    <property type="molecule type" value="Genomic_DNA"/>
</dbReference>
<comment type="caution">
    <text evidence="1">The sequence shown here is derived from an EMBL/GenBank/DDBJ whole genome shotgun (WGS) entry which is preliminary data.</text>
</comment>
<gene>
    <name evidence="1" type="ORF">F9B16_10980</name>
</gene>
<dbReference type="RefSeq" id="WP_151539913.1">
    <property type="nucleotide sequence ID" value="NZ_WBMR01000022.1"/>
</dbReference>
<organism evidence="1 2">
    <name type="scientific">Actinomadura montaniterrae</name>
    <dbReference type="NCBI Taxonomy" id="1803903"/>
    <lineage>
        <taxon>Bacteria</taxon>
        <taxon>Bacillati</taxon>
        <taxon>Actinomycetota</taxon>
        <taxon>Actinomycetes</taxon>
        <taxon>Streptosporangiales</taxon>
        <taxon>Thermomonosporaceae</taxon>
        <taxon>Actinomadura</taxon>
    </lineage>
</organism>
<dbReference type="Proteomes" id="UP000483004">
    <property type="component" value="Unassembled WGS sequence"/>
</dbReference>